<gene>
    <name evidence="1" type="ORF">EDS130_LOCUS21234</name>
</gene>
<dbReference type="PROSITE" id="PS51257">
    <property type="entry name" value="PROKAR_LIPOPROTEIN"/>
    <property type="match status" value="1"/>
</dbReference>
<organism evidence="1 2">
    <name type="scientific">Adineta ricciae</name>
    <name type="common">Rotifer</name>
    <dbReference type="NCBI Taxonomy" id="249248"/>
    <lineage>
        <taxon>Eukaryota</taxon>
        <taxon>Metazoa</taxon>
        <taxon>Spiralia</taxon>
        <taxon>Gnathifera</taxon>
        <taxon>Rotifera</taxon>
        <taxon>Eurotatoria</taxon>
        <taxon>Bdelloidea</taxon>
        <taxon>Adinetida</taxon>
        <taxon>Adinetidae</taxon>
        <taxon>Adineta</taxon>
    </lineage>
</organism>
<name>A0A814QU23_ADIRI</name>
<dbReference type="OrthoDB" id="6380398at2759"/>
<reference evidence="1" key="1">
    <citation type="submission" date="2021-02" db="EMBL/GenBank/DDBJ databases">
        <authorList>
            <person name="Nowell W R."/>
        </authorList>
    </citation>
    <scope>NUCLEOTIDE SEQUENCE</scope>
</reference>
<comment type="caution">
    <text evidence="1">The sequence shown here is derived from an EMBL/GenBank/DDBJ whole genome shotgun (WGS) entry which is preliminary data.</text>
</comment>
<dbReference type="AlphaFoldDB" id="A0A814QU23"/>
<protein>
    <submittedName>
        <fullName evidence="1">Uncharacterized protein</fullName>
    </submittedName>
</protein>
<evidence type="ECO:0000313" key="1">
    <source>
        <dbReference type="EMBL" id="CAF1124506.1"/>
    </source>
</evidence>
<proteinExistence type="predicted"/>
<dbReference type="EMBL" id="CAJNOJ010000107">
    <property type="protein sequence ID" value="CAF1124506.1"/>
    <property type="molecule type" value="Genomic_DNA"/>
</dbReference>
<dbReference type="Proteomes" id="UP000663852">
    <property type="component" value="Unassembled WGS sequence"/>
</dbReference>
<sequence length="153" mass="16592">MEAKKPTEDYINGSFVAPVTTTTTPAPLSSSACVERTSFPIRGLGCFYYGVRDATLTIKDYAITVAQCIGGQNPTDITLFAGMHDLLSSTEEYTTQVRGALNGSNANVLRQIHAKLNTKDNSFTEFCKSGISINPNGFTRVAVYHNWIKSITG</sequence>
<accession>A0A814QU23</accession>
<evidence type="ECO:0000313" key="2">
    <source>
        <dbReference type="Proteomes" id="UP000663852"/>
    </source>
</evidence>